<evidence type="ECO:0000259" key="2">
    <source>
        <dbReference type="Pfam" id="PF02541"/>
    </source>
</evidence>
<evidence type="ECO:0000256" key="1">
    <source>
        <dbReference type="ARBA" id="ARBA00022801"/>
    </source>
</evidence>
<dbReference type="EMBL" id="CAEZXQ010000035">
    <property type="protein sequence ID" value="CAB4690129.1"/>
    <property type="molecule type" value="Genomic_DNA"/>
</dbReference>
<dbReference type="InterPro" id="IPR043129">
    <property type="entry name" value="ATPase_NBD"/>
</dbReference>
<dbReference type="Gene3D" id="3.30.420.150">
    <property type="entry name" value="Exopolyphosphatase. Domain 2"/>
    <property type="match status" value="1"/>
</dbReference>
<proteinExistence type="predicted"/>
<protein>
    <submittedName>
        <fullName evidence="3">Unannotated protein</fullName>
    </submittedName>
</protein>
<keyword evidence="1" id="KW-0378">Hydrolase</keyword>
<dbReference type="CDD" id="cd24056">
    <property type="entry name" value="ASKHA_NBD_MtPPX1-like"/>
    <property type="match status" value="1"/>
</dbReference>
<dbReference type="InterPro" id="IPR050273">
    <property type="entry name" value="GppA/Ppx_hydrolase"/>
</dbReference>
<dbReference type="GO" id="GO:0016462">
    <property type="term" value="F:pyrophosphatase activity"/>
    <property type="evidence" value="ECO:0007669"/>
    <property type="project" value="TreeGrafter"/>
</dbReference>
<dbReference type="SUPFAM" id="SSF53067">
    <property type="entry name" value="Actin-like ATPase domain"/>
    <property type="match status" value="2"/>
</dbReference>
<sequence>MRLGVLDVGSNTVHLQVVDTSPGARPNPTFNYKEELRLTQYINEDNQVSDEGIEKLRSSIKRAIEQSASVQTQELLPFATSALREASNGEKIISSINKDFHIDLQVLTGEEEAKLTFLAARRWFGWSSGRLLVIDIGGGSLEMAAGVDESPEIATSLPLGAARLTKDFLKGDPYTDKSLRALRDHIENKLEQILPSLVKHQETDRAIATSKTLRTLARLSGDWFDGTGKNITVEAIRKISAKLSEMDENTRAKLPGVSENRASQIVAGSLVAESVMRNLDIKELEICPWALREGVVLKWMDWMEA</sequence>
<dbReference type="Pfam" id="PF02541">
    <property type="entry name" value="Ppx-GppA"/>
    <property type="match status" value="1"/>
</dbReference>
<evidence type="ECO:0000313" key="3">
    <source>
        <dbReference type="EMBL" id="CAB4690129.1"/>
    </source>
</evidence>
<dbReference type="PANTHER" id="PTHR30005:SF0">
    <property type="entry name" value="RETROGRADE REGULATION PROTEIN 2"/>
    <property type="match status" value="1"/>
</dbReference>
<gene>
    <name evidence="3" type="ORF">UFOPK2576_00382</name>
</gene>
<accession>A0A6J6NTX2</accession>
<dbReference type="PANTHER" id="PTHR30005">
    <property type="entry name" value="EXOPOLYPHOSPHATASE"/>
    <property type="match status" value="1"/>
</dbReference>
<dbReference type="AlphaFoldDB" id="A0A6J6NTX2"/>
<organism evidence="3">
    <name type="scientific">freshwater metagenome</name>
    <dbReference type="NCBI Taxonomy" id="449393"/>
    <lineage>
        <taxon>unclassified sequences</taxon>
        <taxon>metagenomes</taxon>
        <taxon>ecological metagenomes</taxon>
    </lineage>
</organism>
<reference evidence="3" key="1">
    <citation type="submission" date="2020-05" db="EMBL/GenBank/DDBJ databases">
        <authorList>
            <person name="Chiriac C."/>
            <person name="Salcher M."/>
            <person name="Ghai R."/>
            <person name="Kavagutti S V."/>
        </authorList>
    </citation>
    <scope>NUCLEOTIDE SEQUENCE</scope>
</reference>
<feature type="domain" description="Ppx/GppA phosphatase N-terminal" evidence="2">
    <location>
        <begin position="24"/>
        <end position="301"/>
    </location>
</feature>
<name>A0A6J6NTX2_9ZZZZ</name>
<dbReference type="FunFam" id="3.30.420.150:FF:000006">
    <property type="entry name" value="Ppx/GppA family phosphatase"/>
    <property type="match status" value="1"/>
</dbReference>
<dbReference type="Gene3D" id="3.30.420.40">
    <property type="match status" value="1"/>
</dbReference>
<dbReference type="InterPro" id="IPR003695">
    <property type="entry name" value="Ppx_GppA_N"/>
</dbReference>